<gene>
    <name evidence="5" type="ORF">M8C21_017241</name>
</gene>
<comment type="caution">
    <text evidence="5">The sequence shown here is derived from an EMBL/GenBank/DDBJ whole genome shotgun (WGS) entry which is preliminary data.</text>
</comment>
<dbReference type="InterPro" id="IPR000558">
    <property type="entry name" value="Histone_H2B"/>
</dbReference>
<dbReference type="Gene3D" id="1.10.20.10">
    <property type="entry name" value="Histone, subunit A"/>
    <property type="match status" value="1"/>
</dbReference>
<organism evidence="5 6">
    <name type="scientific">Ambrosia artemisiifolia</name>
    <name type="common">Common ragweed</name>
    <dbReference type="NCBI Taxonomy" id="4212"/>
    <lineage>
        <taxon>Eukaryota</taxon>
        <taxon>Viridiplantae</taxon>
        <taxon>Streptophyta</taxon>
        <taxon>Embryophyta</taxon>
        <taxon>Tracheophyta</taxon>
        <taxon>Spermatophyta</taxon>
        <taxon>Magnoliopsida</taxon>
        <taxon>eudicotyledons</taxon>
        <taxon>Gunneridae</taxon>
        <taxon>Pentapetalae</taxon>
        <taxon>asterids</taxon>
        <taxon>campanulids</taxon>
        <taxon>Asterales</taxon>
        <taxon>Asteraceae</taxon>
        <taxon>Asteroideae</taxon>
        <taxon>Heliantheae alliance</taxon>
        <taxon>Heliantheae</taxon>
        <taxon>Ambrosia</taxon>
    </lineage>
</organism>
<comment type="similarity">
    <text evidence="2">Belongs to the histone H2B family.</text>
</comment>
<comment type="function">
    <text evidence="1">Core component of nucleosome. Nucleosomes wrap and compact DNA into chromatin, limiting DNA accessibility to the cellular machineries which require DNA as a template. Histones thereby play a central role in transcription regulation, DNA repair, DNA replication and chromosomal stability. DNA accessibility is regulated via a complex set of post-translational modifications of histones, also called histone code, and nucleosome remodeling.</text>
</comment>
<dbReference type="SUPFAM" id="SSF47113">
    <property type="entry name" value="Histone-fold"/>
    <property type="match status" value="1"/>
</dbReference>
<dbReference type="GO" id="GO:0030527">
    <property type="term" value="F:structural constituent of chromatin"/>
    <property type="evidence" value="ECO:0007669"/>
    <property type="project" value="InterPro"/>
</dbReference>
<dbReference type="GO" id="GO:0046982">
    <property type="term" value="F:protein heterodimerization activity"/>
    <property type="evidence" value="ECO:0007669"/>
    <property type="project" value="InterPro"/>
</dbReference>
<feature type="compositionally biased region" description="Polar residues" evidence="3">
    <location>
        <begin position="12"/>
        <end position="21"/>
    </location>
</feature>
<reference evidence="5" key="1">
    <citation type="submission" date="2022-06" db="EMBL/GenBank/DDBJ databases">
        <title>Uncovering the hologenomic basis of an extraordinary plant invasion.</title>
        <authorList>
            <person name="Bieker V.C."/>
            <person name="Martin M.D."/>
            <person name="Gilbert T."/>
            <person name="Hodgins K."/>
            <person name="Battlay P."/>
            <person name="Petersen B."/>
            <person name="Wilson J."/>
        </authorList>
    </citation>
    <scope>NUCLEOTIDE SEQUENCE</scope>
    <source>
        <strain evidence="5">AA19_3_7</strain>
        <tissue evidence="5">Leaf</tissue>
    </source>
</reference>
<dbReference type="GO" id="GO:0005634">
    <property type="term" value="C:nucleus"/>
    <property type="evidence" value="ECO:0007669"/>
    <property type="project" value="UniProtKB-ARBA"/>
</dbReference>
<sequence>MEESMRVGGGQQTEPGTSTTLPAACPTPSAPQPIPPADPDVMQQPATGQRSTHEPMIKPTVVAEPLQKEARAAAKGDKNKKRSKQDKTFAVYIYKVLKHVHPDIGISSSAMAVINSFMNDMLQKLAQESSWLAEYNKRPTITCREIEAAVRLVLPSELAKHAVLEGTKAVTKYACS</sequence>
<feature type="region of interest" description="Disordered" evidence="3">
    <location>
        <begin position="1"/>
        <end position="60"/>
    </location>
</feature>
<evidence type="ECO:0000256" key="1">
    <source>
        <dbReference type="ARBA" id="ARBA00002001"/>
    </source>
</evidence>
<dbReference type="AlphaFoldDB" id="A0AAD5CT41"/>
<dbReference type="GO" id="GO:0003677">
    <property type="term" value="F:DNA binding"/>
    <property type="evidence" value="ECO:0007669"/>
    <property type="project" value="InterPro"/>
</dbReference>
<evidence type="ECO:0000256" key="2">
    <source>
        <dbReference type="ARBA" id="ARBA00006846"/>
    </source>
</evidence>
<dbReference type="EMBL" id="JAMZMK010007051">
    <property type="protein sequence ID" value="KAI7746031.1"/>
    <property type="molecule type" value="Genomic_DNA"/>
</dbReference>
<dbReference type="Proteomes" id="UP001206925">
    <property type="component" value="Unassembled WGS sequence"/>
</dbReference>
<evidence type="ECO:0000313" key="6">
    <source>
        <dbReference type="Proteomes" id="UP001206925"/>
    </source>
</evidence>
<dbReference type="SMART" id="SM00427">
    <property type="entry name" value="H2B"/>
    <property type="match status" value="1"/>
</dbReference>
<dbReference type="PANTHER" id="PTHR23428">
    <property type="entry name" value="HISTONE H2B"/>
    <property type="match status" value="1"/>
</dbReference>
<dbReference type="InterPro" id="IPR009072">
    <property type="entry name" value="Histone-fold"/>
</dbReference>
<dbReference type="CDD" id="cd22910">
    <property type="entry name" value="HFD_H2B"/>
    <property type="match status" value="1"/>
</dbReference>
<dbReference type="InterPro" id="IPR007125">
    <property type="entry name" value="H2A/H2B/H3"/>
</dbReference>
<feature type="compositionally biased region" description="Pro residues" evidence="3">
    <location>
        <begin position="28"/>
        <end position="38"/>
    </location>
</feature>
<dbReference type="Pfam" id="PF00125">
    <property type="entry name" value="Histone"/>
    <property type="match status" value="1"/>
</dbReference>
<keyword evidence="6" id="KW-1185">Reference proteome</keyword>
<feature type="domain" description="Core Histone H2A/H2B/H3" evidence="4">
    <location>
        <begin position="73"/>
        <end position="152"/>
    </location>
</feature>
<dbReference type="PRINTS" id="PR00621">
    <property type="entry name" value="HISTONEH2B"/>
</dbReference>
<dbReference type="GO" id="GO:0000786">
    <property type="term" value="C:nucleosome"/>
    <property type="evidence" value="ECO:0007669"/>
    <property type="project" value="InterPro"/>
</dbReference>
<name>A0AAD5CT41_AMBAR</name>
<evidence type="ECO:0000259" key="4">
    <source>
        <dbReference type="Pfam" id="PF00125"/>
    </source>
</evidence>
<protein>
    <recommendedName>
        <fullName evidence="4">Core Histone H2A/H2B/H3 domain-containing protein</fullName>
    </recommendedName>
</protein>
<proteinExistence type="inferred from homology"/>
<dbReference type="FunFam" id="1.10.20.10:FF:000043">
    <property type="entry name" value="Histone H2B"/>
    <property type="match status" value="1"/>
</dbReference>
<evidence type="ECO:0000313" key="5">
    <source>
        <dbReference type="EMBL" id="KAI7746031.1"/>
    </source>
</evidence>
<evidence type="ECO:0000256" key="3">
    <source>
        <dbReference type="SAM" id="MobiDB-lite"/>
    </source>
</evidence>
<accession>A0AAD5CT41</accession>